<organism evidence="1 2">
    <name type="scientific">Escherichia phage JN01</name>
    <dbReference type="NCBI Taxonomy" id="2692737"/>
    <lineage>
        <taxon>Viruses</taxon>
        <taxon>Duplodnaviria</taxon>
        <taxon>Heunggongvirae</taxon>
        <taxon>Uroviricota</taxon>
        <taxon>Caudoviricetes</taxon>
        <taxon>Andersonviridae</taxon>
        <taxon>Ounavirinae</taxon>
        <taxon>Felixounavirus</taxon>
        <taxon>Felixounavirus JN01</taxon>
    </lineage>
</organism>
<name>A0A6B9SS49_9CAUD</name>
<dbReference type="EMBL" id="MN882542">
    <property type="protein sequence ID" value="QHJ72574.1"/>
    <property type="molecule type" value="Genomic_DNA"/>
</dbReference>
<reference evidence="1 2" key="1">
    <citation type="submission" date="2019-12" db="EMBL/GenBank/DDBJ databases">
        <title>Isolation and biological characterization of an alkali-resistant Escherichia coli phage.</title>
        <authorList>
            <person name="Li Y."/>
            <person name="Wu G."/>
            <person name="Shu M."/>
            <person name="Zhong C."/>
        </authorList>
    </citation>
    <scope>NUCLEOTIDE SEQUENCE [LARGE SCALE GENOMIC DNA]</scope>
</reference>
<sequence length="84" mass="9704">MVLTLPITIFVKADVVTVVKVYTISFKLLQHKALNWVFSIPLPDSYNLHCCDVLLCFCIYDVKFLTSYDLHIRYLLSSYKGAIK</sequence>
<proteinExistence type="predicted"/>
<accession>A0A6B9SS49</accession>
<protein>
    <submittedName>
        <fullName evidence="1">Uncharacterized protein</fullName>
    </submittedName>
</protein>
<dbReference type="Proteomes" id="UP000463977">
    <property type="component" value="Segment"/>
</dbReference>
<keyword evidence="2" id="KW-1185">Reference proteome</keyword>
<evidence type="ECO:0000313" key="1">
    <source>
        <dbReference type="EMBL" id="QHJ72574.1"/>
    </source>
</evidence>
<evidence type="ECO:0000313" key="2">
    <source>
        <dbReference type="Proteomes" id="UP000463977"/>
    </source>
</evidence>